<gene>
    <name evidence="1" type="ORF">ACFFGA_00675</name>
</gene>
<evidence type="ECO:0000313" key="2">
    <source>
        <dbReference type="Proteomes" id="UP001589832"/>
    </source>
</evidence>
<proteinExistence type="predicted"/>
<comment type="caution">
    <text evidence="1">The sequence shown here is derived from an EMBL/GenBank/DDBJ whole genome shotgun (WGS) entry which is preliminary data.</text>
</comment>
<dbReference type="RefSeq" id="WP_386058185.1">
    <property type="nucleotide sequence ID" value="NZ_JBHLTQ010000001.1"/>
</dbReference>
<dbReference type="InterPro" id="IPR008969">
    <property type="entry name" value="CarboxyPept-like_regulatory"/>
</dbReference>
<name>A0ABV6Q455_9FLAO</name>
<evidence type="ECO:0000313" key="1">
    <source>
        <dbReference type="EMBL" id="MFC0603052.1"/>
    </source>
</evidence>
<organism evidence="1 2">
    <name type="scientific">Winogradskyella pulchriflava</name>
    <dbReference type="NCBI Taxonomy" id="1110688"/>
    <lineage>
        <taxon>Bacteria</taxon>
        <taxon>Pseudomonadati</taxon>
        <taxon>Bacteroidota</taxon>
        <taxon>Flavobacteriia</taxon>
        <taxon>Flavobacteriales</taxon>
        <taxon>Flavobacteriaceae</taxon>
        <taxon>Winogradskyella</taxon>
    </lineage>
</organism>
<dbReference type="EMBL" id="JBHLTQ010000001">
    <property type="protein sequence ID" value="MFC0603052.1"/>
    <property type="molecule type" value="Genomic_DNA"/>
</dbReference>
<dbReference type="Proteomes" id="UP001589832">
    <property type="component" value="Unassembled WGS sequence"/>
</dbReference>
<sequence length="141" mass="15711">MKTQLFTQRQSFKPLAFIGVLMVVLFTFNSAYGQTKTTETTLNERTVKGVISDEKGPLDGVNVVHEASRNGTVTNEKGEFTFPVKLKTGDVLLISYLGFETQKVKIEEGTTFIEIVLTEDLIEMIGALDSGKPYKSKRKKN</sequence>
<keyword evidence="2" id="KW-1185">Reference proteome</keyword>
<dbReference type="SUPFAM" id="SSF49464">
    <property type="entry name" value="Carboxypeptidase regulatory domain-like"/>
    <property type="match status" value="1"/>
</dbReference>
<reference evidence="1 2" key="1">
    <citation type="submission" date="2024-09" db="EMBL/GenBank/DDBJ databases">
        <authorList>
            <person name="Sun Q."/>
            <person name="Mori K."/>
        </authorList>
    </citation>
    <scope>NUCLEOTIDE SEQUENCE [LARGE SCALE GENOMIC DNA]</scope>
    <source>
        <strain evidence="1 2">NCAIM B.02481</strain>
    </source>
</reference>
<protein>
    <submittedName>
        <fullName evidence="1">Carboxypeptidase-like regulatory domain-containing protein</fullName>
    </submittedName>
</protein>
<dbReference type="Pfam" id="PF13715">
    <property type="entry name" value="CarbopepD_reg_2"/>
    <property type="match status" value="1"/>
</dbReference>
<accession>A0ABV6Q455</accession>